<dbReference type="InterPro" id="IPR045853">
    <property type="entry name" value="Pep_chain_release_fac_I_sf"/>
</dbReference>
<evidence type="ECO:0000313" key="9">
    <source>
        <dbReference type="Proteomes" id="UP000736328"/>
    </source>
</evidence>
<dbReference type="InterPro" id="IPR005139">
    <property type="entry name" value="PCRF"/>
</dbReference>
<dbReference type="Pfam" id="PF00472">
    <property type="entry name" value="RF-1"/>
    <property type="match status" value="1"/>
</dbReference>
<evidence type="ECO:0000256" key="2">
    <source>
        <dbReference type="ARBA" id="ARBA00022481"/>
    </source>
</evidence>
<evidence type="ECO:0000256" key="4">
    <source>
        <dbReference type="ARBA" id="ARBA00022917"/>
    </source>
</evidence>
<dbReference type="SMART" id="SM00937">
    <property type="entry name" value="PCRF"/>
    <property type="match status" value="1"/>
</dbReference>
<dbReference type="GO" id="GO:0016149">
    <property type="term" value="F:translation release factor activity, codon specific"/>
    <property type="evidence" value="ECO:0007669"/>
    <property type="project" value="UniProtKB-UniRule"/>
</dbReference>
<dbReference type="PANTHER" id="PTHR43116:SF3">
    <property type="entry name" value="CLASS I PEPTIDE CHAIN RELEASE FACTOR"/>
    <property type="match status" value="1"/>
</dbReference>
<evidence type="ECO:0000256" key="1">
    <source>
        <dbReference type="ARBA" id="ARBA00010835"/>
    </source>
</evidence>
<dbReference type="NCBIfam" id="TIGR00020">
    <property type="entry name" value="prfB"/>
    <property type="match status" value="1"/>
</dbReference>
<feature type="domain" description="Peptide chain release factor" evidence="7">
    <location>
        <begin position="81"/>
        <end position="193"/>
    </location>
</feature>
<keyword evidence="2 5" id="KW-0488">Methylation</keyword>
<dbReference type="HAMAP" id="MF_00094">
    <property type="entry name" value="Rel_fac_2"/>
    <property type="match status" value="1"/>
</dbReference>
<keyword evidence="4 5" id="KW-0648">Protein biosynthesis</keyword>
<comment type="function">
    <text evidence="5">Peptide chain release factor 2 directs the termination of translation in response to the peptide chain termination codons UGA and UAA.</text>
</comment>
<comment type="PTM">
    <text evidence="5">Methylated by PrmC. Methylation increases the termination efficiency of RF2.</text>
</comment>
<dbReference type="AlphaFoldDB" id="A0A933MJX9"/>
<dbReference type="EMBL" id="JACQXR010000053">
    <property type="protein sequence ID" value="MBI4726438.1"/>
    <property type="molecule type" value="Genomic_DNA"/>
</dbReference>
<dbReference type="Gene3D" id="3.30.70.1660">
    <property type="match status" value="1"/>
</dbReference>
<comment type="caution">
    <text evidence="8">The sequence shown here is derived from an EMBL/GenBank/DDBJ whole genome shotgun (WGS) entry which is preliminary data.</text>
</comment>
<gene>
    <name evidence="5 8" type="primary">prfB</name>
    <name evidence="8" type="ORF">HY768_04300</name>
</gene>
<evidence type="ECO:0000313" key="8">
    <source>
        <dbReference type="EMBL" id="MBI4726438.1"/>
    </source>
</evidence>
<dbReference type="SUPFAM" id="SSF75620">
    <property type="entry name" value="Release factor"/>
    <property type="match status" value="1"/>
</dbReference>
<keyword evidence="3 5" id="KW-0963">Cytoplasm</keyword>
<proteinExistence type="inferred from homology"/>
<evidence type="ECO:0000256" key="6">
    <source>
        <dbReference type="NCBIfam" id="TIGR00020"/>
    </source>
</evidence>
<reference evidence="8" key="1">
    <citation type="submission" date="2020-07" db="EMBL/GenBank/DDBJ databases">
        <title>Huge and variable diversity of episymbiotic CPR bacteria and DPANN archaea in groundwater ecosystems.</title>
        <authorList>
            <person name="He C.Y."/>
            <person name="Keren R."/>
            <person name="Whittaker M."/>
            <person name="Farag I.F."/>
            <person name="Doudna J."/>
            <person name="Cate J.H.D."/>
            <person name="Banfield J.F."/>
        </authorList>
    </citation>
    <scope>NUCLEOTIDE SEQUENCE</scope>
    <source>
        <strain evidence="8">NC_groundwater_1520_Pr4_B-0.1um_53_5</strain>
    </source>
</reference>
<dbReference type="PANTHER" id="PTHR43116">
    <property type="entry name" value="PEPTIDE CHAIN RELEASE FACTOR 2"/>
    <property type="match status" value="1"/>
</dbReference>
<comment type="subcellular location">
    <subcellularLocation>
        <location evidence="5">Cytoplasm</location>
    </subcellularLocation>
</comment>
<organism evidence="8 9">
    <name type="scientific">candidate division TA06 bacterium</name>
    <dbReference type="NCBI Taxonomy" id="2250710"/>
    <lineage>
        <taxon>Bacteria</taxon>
        <taxon>Bacteria division TA06</taxon>
    </lineage>
</organism>
<sequence>MTISELKQGCQAAREKLARLRGIFDLDKLERELSQYEDQMAGPGFWNDNLKAKEVIAQANQRKDWVEAWRQLDKKCAEASDLLEMVEEGDRASLEEIENDLKILEQGVEALEYRHMLRGEDDARDAIMTIHPGAGGTESQDWAEMLLRMYSRWMERNGYAYKMIDLQPGDEAGIKSATLEVTGKYAFGYLKAEVGVHRLVRISPFDANKRRHTSFASIFVYPEIDDEIKVDIAESDLRVDVYRAGSAGGQNVNKVETAIRMVHTPTGIVVCSQNERSQYQNRINAMKVLRARLYQHYKAEEEKKRRQLESTKADIAWGSQIRSYVFQPYTMVKDHRTGQQDGDVQAVMNGDLDQFIFAYLKTGGKFERVDKGDDL</sequence>
<dbReference type="Proteomes" id="UP000736328">
    <property type="component" value="Unassembled WGS sequence"/>
</dbReference>
<feature type="modified residue" description="N5-methylglutamine" evidence="5">
    <location>
        <position position="250"/>
    </location>
</feature>
<dbReference type="FunFam" id="3.30.160.20:FF:000027">
    <property type="entry name" value="Peptide chain release factor 1"/>
    <property type="match status" value="1"/>
</dbReference>
<protein>
    <recommendedName>
        <fullName evidence="5 6">Peptide chain release factor 2</fullName>
        <shortName evidence="5">RF-2</shortName>
    </recommendedName>
</protein>
<evidence type="ECO:0000259" key="7">
    <source>
        <dbReference type="SMART" id="SM00937"/>
    </source>
</evidence>
<dbReference type="Gene3D" id="1.20.58.410">
    <property type="entry name" value="Release factor"/>
    <property type="match status" value="1"/>
</dbReference>
<accession>A0A933MJX9</accession>
<dbReference type="InterPro" id="IPR004374">
    <property type="entry name" value="PrfB"/>
</dbReference>
<name>A0A933MJX9_UNCT6</name>
<comment type="similarity">
    <text evidence="1 5">Belongs to the prokaryotic/mitochondrial release factor family.</text>
</comment>
<dbReference type="Gene3D" id="3.30.160.20">
    <property type="match status" value="1"/>
</dbReference>
<dbReference type="Pfam" id="PF03462">
    <property type="entry name" value="PCRF"/>
    <property type="match status" value="1"/>
</dbReference>
<evidence type="ECO:0000256" key="5">
    <source>
        <dbReference type="HAMAP-Rule" id="MF_00094"/>
    </source>
</evidence>
<evidence type="ECO:0000256" key="3">
    <source>
        <dbReference type="ARBA" id="ARBA00022490"/>
    </source>
</evidence>
<dbReference type="GO" id="GO:0005737">
    <property type="term" value="C:cytoplasm"/>
    <property type="evidence" value="ECO:0007669"/>
    <property type="project" value="UniProtKB-SubCell"/>
</dbReference>
<dbReference type="InterPro" id="IPR000352">
    <property type="entry name" value="Pep_chain_release_fac_I"/>
</dbReference>